<dbReference type="GO" id="GO:0006508">
    <property type="term" value="P:proteolysis"/>
    <property type="evidence" value="ECO:0007669"/>
    <property type="project" value="UniProtKB-KW"/>
</dbReference>
<dbReference type="eggNOG" id="COG2309">
    <property type="taxonomic scope" value="Bacteria"/>
</dbReference>
<dbReference type="Proteomes" id="UP000007939">
    <property type="component" value="Chromosome"/>
</dbReference>
<evidence type="ECO:0000256" key="4">
    <source>
        <dbReference type="ARBA" id="ARBA00008236"/>
    </source>
</evidence>
<keyword evidence="7" id="KW-0479">Metal-binding</keyword>
<evidence type="ECO:0000313" key="11">
    <source>
        <dbReference type="Proteomes" id="UP000007939"/>
    </source>
</evidence>
<dbReference type="RefSeq" id="WP_013739246.1">
    <property type="nucleotide sequence ID" value="NC_015436.1"/>
</dbReference>
<name>F4GKT7_PARC1</name>
<gene>
    <name evidence="10" type="ordered locus">Spico_0622</name>
</gene>
<comment type="similarity">
    <text evidence="4">Belongs to the peptidase M29 family.</text>
</comment>
<evidence type="ECO:0000256" key="7">
    <source>
        <dbReference type="ARBA" id="ARBA00022723"/>
    </source>
</evidence>
<evidence type="ECO:0000256" key="2">
    <source>
        <dbReference type="ARBA" id="ARBA00001946"/>
    </source>
</evidence>
<dbReference type="InterPro" id="IPR035097">
    <property type="entry name" value="M29_N-terminal"/>
</dbReference>
<reference evidence="11" key="1">
    <citation type="submission" date="2011-04" db="EMBL/GenBank/DDBJ databases">
        <title>The complete genome of Spirochaeta coccoides DSM 17374.</title>
        <authorList>
            <person name="Lucas S."/>
            <person name="Copeland A."/>
            <person name="Lapidus A."/>
            <person name="Bruce D."/>
            <person name="Goodwin L."/>
            <person name="Pitluck S."/>
            <person name="Peters L."/>
            <person name="Kyrpides N."/>
            <person name="Mavromatis K."/>
            <person name="Pagani I."/>
            <person name="Ivanova N."/>
            <person name="Ovchinnikova G."/>
            <person name="Lu M."/>
            <person name="Detter J.C."/>
            <person name="Tapia R."/>
            <person name="Han C."/>
            <person name="Land M."/>
            <person name="Hauser L."/>
            <person name="Markowitz V."/>
            <person name="Cheng J.-F."/>
            <person name="Hugenholtz P."/>
            <person name="Woyke T."/>
            <person name="Wu D."/>
            <person name="Spring S."/>
            <person name="Schroeder M."/>
            <person name="Brambilla E."/>
            <person name="Klenk H.-P."/>
            <person name="Eisen J.A."/>
        </authorList>
    </citation>
    <scope>NUCLEOTIDE SEQUENCE [LARGE SCALE GENOMIC DNA]</scope>
    <source>
        <strain evidence="11">ATCC BAA-1237 / DSM 17374 / SPN1</strain>
    </source>
</reference>
<sequence length="408" mass="45765">MYEGKIDRYARLVLRKGINLKKGQNLFIKTGPGTYYFARSLAKCAYELGAGLVEFLLEDLDILSSRLSAQDDAEVQKYLPWQSGINESVIKDEWAYIAIKTTEDSLDHGPLDPDKYALFSKATRRVNTDVQRLRMTHQLPWCVVCVPGPRWAKQIFGSDDPTIDHLWQVIAPIVMIDKSDPEDAWDQKDIFLKKRIAILNEMEVDSLHFSSPVTDLVIGFNEKHRWLGGSSMLSDGRPFFPNIPTEEIFTVPDMTRAEGYVTSTRPVTVMDTPTEEVRFVFKNGRVVDFNARKGAEVIRKHLEVDEGSSRLGECALVDESNPIAASGLIFHSILYDENASCHIALGAGYPDCLEGGRSLVTDKELHEHGCNTSLMHTDFMIGSKETDVTAITRAGKEVPVIKKGHFVI</sequence>
<evidence type="ECO:0000256" key="8">
    <source>
        <dbReference type="ARBA" id="ARBA00022801"/>
    </source>
</evidence>
<dbReference type="GO" id="GO:0046872">
    <property type="term" value="F:metal ion binding"/>
    <property type="evidence" value="ECO:0007669"/>
    <property type="project" value="UniProtKB-KW"/>
</dbReference>
<dbReference type="Gene3D" id="3.40.1830.10">
    <property type="entry name" value="Thermophilic metalloprotease (M29)"/>
    <property type="match status" value="1"/>
</dbReference>
<dbReference type="Pfam" id="PF02073">
    <property type="entry name" value="Peptidase_M29"/>
    <property type="match status" value="1"/>
</dbReference>
<dbReference type="SUPFAM" id="SSF144052">
    <property type="entry name" value="Thermophilic metalloprotease-like"/>
    <property type="match status" value="1"/>
</dbReference>
<comment type="cofactor">
    <cofactor evidence="3">
        <name>Zn(2+)</name>
        <dbReference type="ChEBI" id="CHEBI:29105"/>
    </cofactor>
</comment>
<dbReference type="GO" id="GO:0008237">
    <property type="term" value="F:metallopeptidase activity"/>
    <property type="evidence" value="ECO:0007669"/>
    <property type="project" value="UniProtKB-KW"/>
</dbReference>
<dbReference type="PANTHER" id="PTHR34448:SF3">
    <property type="entry name" value="AMINOPEPTIDASE AMPS"/>
    <property type="match status" value="1"/>
</dbReference>
<accession>F4GKT7</accession>
<comment type="cofactor">
    <cofactor evidence="1">
        <name>Co(2+)</name>
        <dbReference type="ChEBI" id="CHEBI:48828"/>
    </cofactor>
</comment>
<keyword evidence="6" id="KW-0645">Protease</keyword>
<dbReference type="PANTHER" id="PTHR34448">
    <property type="entry name" value="AMINOPEPTIDASE"/>
    <property type="match status" value="1"/>
</dbReference>
<keyword evidence="8" id="KW-0378">Hydrolase</keyword>
<dbReference type="PRINTS" id="PR00919">
    <property type="entry name" value="THERMOPTASE"/>
</dbReference>
<evidence type="ECO:0000256" key="6">
    <source>
        <dbReference type="ARBA" id="ARBA00022670"/>
    </source>
</evidence>
<organism evidence="10 11">
    <name type="scientific">Parasphaerochaeta coccoides (strain ATCC BAA-1237 / DSM 17374 / SPN1)</name>
    <name type="common">Sphaerochaeta coccoides</name>
    <dbReference type="NCBI Taxonomy" id="760011"/>
    <lineage>
        <taxon>Bacteria</taxon>
        <taxon>Pseudomonadati</taxon>
        <taxon>Spirochaetota</taxon>
        <taxon>Spirochaetia</taxon>
        <taxon>Spirochaetales</taxon>
        <taxon>Sphaerochaetaceae</taxon>
        <taxon>Parasphaerochaeta</taxon>
    </lineage>
</organism>
<evidence type="ECO:0000256" key="5">
    <source>
        <dbReference type="ARBA" id="ARBA00022438"/>
    </source>
</evidence>
<evidence type="ECO:0000256" key="9">
    <source>
        <dbReference type="ARBA" id="ARBA00023049"/>
    </source>
</evidence>
<dbReference type="KEGG" id="scc:Spico_0622"/>
<dbReference type="EMBL" id="CP002659">
    <property type="protein sequence ID" value="AEC01850.1"/>
    <property type="molecule type" value="Genomic_DNA"/>
</dbReference>
<dbReference type="AlphaFoldDB" id="F4GKT7"/>
<evidence type="ECO:0000313" key="10">
    <source>
        <dbReference type="EMBL" id="AEC01850.1"/>
    </source>
</evidence>
<dbReference type="InterPro" id="IPR052170">
    <property type="entry name" value="M29_Exopeptidase"/>
</dbReference>
<dbReference type="GO" id="GO:0004177">
    <property type="term" value="F:aminopeptidase activity"/>
    <property type="evidence" value="ECO:0007669"/>
    <property type="project" value="UniProtKB-KW"/>
</dbReference>
<comment type="cofactor">
    <cofactor evidence="2">
        <name>Mg(2+)</name>
        <dbReference type="ChEBI" id="CHEBI:18420"/>
    </cofactor>
</comment>
<keyword evidence="9" id="KW-0482">Metalloprotease</keyword>
<proteinExistence type="inferred from homology"/>
<protein>
    <submittedName>
        <fullName evidence="10">Peptidase M29 aminopeptidase II</fullName>
    </submittedName>
</protein>
<evidence type="ECO:0000256" key="1">
    <source>
        <dbReference type="ARBA" id="ARBA00001941"/>
    </source>
</evidence>
<keyword evidence="11" id="KW-1185">Reference proteome</keyword>
<reference evidence="10 11" key="2">
    <citation type="journal article" date="2012" name="Stand. Genomic Sci.">
        <title>Complete genome sequence of the termite hindgut bacterium Spirochaeta coccoides type strain (SPN1(T)), reclassification in the genus Sphaerochaeta as Sphaerochaeta coccoides comb. nov. and emendations of the family Spirochaetaceae and the genus Sphaerochaeta.</title>
        <authorList>
            <person name="Abt B."/>
            <person name="Han C."/>
            <person name="Scheuner C."/>
            <person name="Lu M."/>
            <person name="Lapidus A."/>
            <person name="Nolan M."/>
            <person name="Lucas S."/>
            <person name="Hammon N."/>
            <person name="Deshpande S."/>
            <person name="Cheng J.F."/>
            <person name="Tapia R."/>
            <person name="Goodwin L.A."/>
            <person name="Pitluck S."/>
            <person name="Liolios K."/>
            <person name="Pagani I."/>
            <person name="Ivanova N."/>
            <person name="Mavromatis K."/>
            <person name="Mikhailova N."/>
            <person name="Huntemann M."/>
            <person name="Pati A."/>
            <person name="Chen A."/>
            <person name="Palaniappan K."/>
            <person name="Land M."/>
            <person name="Hauser L."/>
            <person name="Brambilla E.M."/>
            <person name="Rohde M."/>
            <person name="Spring S."/>
            <person name="Gronow S."/>
            <person name="Goker M."/>
            <person name="Woyke T."/>
            <person name="Bristow J."/>
            <person name="Eisen J.A."/>
            <person name="Markowitz V."/>
            <person name="Hugenholtz P."/>
            <person name="Kyrpides N.C."/>
            <person name="Klenk H.P."/>
            <person name="Detter J.C."/>
        </authorList>
    </citation>
    <scope>NUCLEOTIDE SEQUENCE [LARGE SCALE GENOMIC DNA]</scope>
    <source>
        <strain evidence="11">ATCC BAA-1237 / DSM 17374 / SPN1</strain>
    </source>
</reference>
<keyword evidence="5 10" id="KW-0031">Aminopeptidase</keyword>
<dbReference type="OrthoDB" id="9803993at2"/>
<evidence type="ECO:0000256" key="3">
    <source>
        <dbReference type="ARBA" id="ARBA00001947"/>
    </source>
</evidence>
<dbReference type="HOGENOM" id="CLU_054346_1_0_12"/>
<dbReference type="InterPro" id="IPR000787">
    <property type="entry name" value="Peptidase_M29"/>
</dbReference>